<dbReference type="AlphaFoldDB" id="A0AAV7SQX0"/>
<accession>A0AAV7SQX0</accession>
<organism evidence="2 3">
    <name type="scientific">Pleurodeles waltl</name>
    <name type="common">Iberian ribbed newt</name>
    <dbReference type="NCBI Taxonomy" id="8319"/>
    <lineage>
        <taxon>Eukaryota</taxon>
        <taxon>Metazoa</taxon>
        <taxon>Chordata</taxon>
        <taxon>Craniata</taxon>
        <taxon>Vertebrata</taxon>
        <taxon>Euteleostomi</taxon>
        <taxon>Amphibia</taxon>
        <taxon>Batrachia</taxon>
        <taxon>Caudata</taxon>
        <taxon>Salamandroidea</taxon>
        <taxon>Salamandridae</taxon>
        <taxon>Pleurodelinae</taxon>
        <taxon>Pleurodeles</taxon>
    </lineage>
</organism>
<protein>
    <submittedName>
        <fullName evidence="2">Uncharacterized protein</fullName>
    </submittedName>
</protein>
<comment type="caution">
    <text evidence="2">The sequence shown here is derived from an EMBL/GenBank/DDBJ whole genome shotgun (WGS) entry which is preliminary data.</text>
</comment>
<evidence type="ECO:0000313" key="2">
    <source>
        <dbReference type="EMBL" id="KAJ1166460.1"/>
    </source>
</evidence>
<feature type="region of interest" description="Disordered" evidence="1">
    <location>
        <begin position="76"/>
        <end position="99"/>
    </location>
</feature>
<dbReference type="Proteomes" id="UP001066276">
    <property type="component" value="Chromosome 4_2"/>
</dbReference>
<keyword evidence="3" id="KW-1185">Reference proteome</keyword>
<gene>
    <name evidence="2" type="ORF">NDU88_006862</name>
</gene>
<evidence type="ECO:0000313" key="3">
    <source>
        <dbReference type="Proteomes" id="UP001066276"/>
    </source>
</evidence>
<evidence type="ECO:0000256" key="1">
    <source>
        <dbReference type="SAM" id="MobiDB-lite"/>
    </source>
</evidence>
<proteinExistence type="predicted"/>
<dbReference type="EMBL" id="JANPWB010000008">
    <property type="protein sequence ID" value="KAJ1166460.1"/>
    <property type="molecule type" value="Genomic_DNA"/>
</dbReference>
<reference evidence="2" key="1">
    <citation type="journal article" date="2022" name="bioRxiv">
        <title>Sequencing and chromosome-scale assembly of the giantPleurodeles waltlgenome.</title>
        <authorList>
            <person name="Brown T."/>
            <person name="Elewa A."/>
            <person name="Iarovenko S."/>
            <person name="Subramanian E."/>
            <person name="Araus A.J."/>
            <person name="Petzold A."/>
            <person name="Susuki M."/>
            <person name="Suzuki K.-i.T."/>
            <person name="Hayashi T."/>
            <person name="Toyoda A."/>
            <person name="Oliveira C."/>
            <person name="Osipova E."/>
            <person name="Leigh N.D."/>
            <person name="Simon A."/>
            <person name="Yun M.H."/>
        </authorList>
    </citation>
    <scope>NUCLEOTIDE SEQUENCE</scope>
    <source>
        <strain evidence="2">20211129_DDA</strain>
        <tissue evidence="2">Liver</tissue>
    </source>
</reference>
<name>A0AAV7SQX0_PLEWA</name>
<sequence>MRGDNAGCADLGVEGFWLNCEKLKSTDFHNGAHNAGLQGASHSQKAVCEKAYFKIHGTGYLIKDMQSFCTFAERREDGSEGRRRQITTVDEAEAGASVA</sequence>